<protein>
    <submittedName>
        <fullName evidence="1">Protein CBG11903</fullName>
    </submittedName>
</protein>
<evidence type="ECO:0000313" key="1">
    <source>
        <dbReference type="EMBL" id="CAP30970.1"/>
    </source>
</evidence>
<gene>
    <name evidence="1 3" type="ORF">CBG11903</name>
    <name evidence="1" type="ORF">CBG_11903</name>
</gene>
<dbReference type="KEGG" id="cbr:CBG_11903"/>
<dbReference type="HOGENOM" id="CLU_2624209_0_0_1"/>
<sequence length="90" mass="10014">MSSHPSHPTNTKTLSPPLPKIHVSLSVGSSDWKYIFTDTVVPLYIAVNPEDEMDVFFRQHPRKLCTSSNCYGYEDSGDSTVSPKQHASFA</sequence>
<accession>A8XEK2</accession>
<reference evidence="1 2" key="1">
    <citation type="journal article" date="2003" name="PLoS Biol.">
        <title>The genome sequence of Caenorhabditis briggsae: a platform for comparative genomics.</title>
        <authorList>
            <person name="Stein L.D."/>
            <person name="Bao Z."/>
            <person name="Blasiar D."/>
            <person name="Blumenthal T."/>
            <person name="Brent M.R."/>
            <person name="Chen N."/>
            <person name="Chinwalla A."/>
            <person name="Clarke L."/>
            <person name="Clee C."/>
            <person name="Coghlan A."/>
            <person name="Coulson A."/>
            <person name="D'Eustachio P."/>
            <person name="Fitch D.H."/>
            <person name="Fulton L.A."/>
            <person name="Fulton R.E."/>
            <person name="Griffiths-Jones S."/>
            <person name="Harris T.W."/>
            <person name="Hillier L.W."/>
            <person name="Kamath R."/>
            <person name="Kuwabara P.E."/>
            <person name="Mardis E.R."/>
            <person name="Marra M.A."/>
            <person name="Miner T.L."/>
            <person name="Minx P."/>
            <person name="Mullikin J.C."/>
            <person name="Plumb R.W."/>
            <person name="Rogers J."/>
            <person name="Schein J.E."/>
            <person name="Sohrmann M."/>
            <person name="Spieth J."/>
            <person name="Stajich J.E."/>
            <person name="Wei C."/>
            <person name="Willey D."/>
            <person name="Wilson R.K."/>
            <person name="Durbin R."/>
            <person name="Waterston R.H."/>
        </authorList>
    </citation>
    <scope>NUCLEOTIDE SEQUENCE [LARGE SCALE GENOMIC DNA]</scope>
    <source>
        <strain evidence="1 2">AF16</strain>
    </source>
</reference>
<evidence type="ECO:0000313" key="2">
    <source>
        <dbReference type="Proteomes" id="UP000008549"/>
    </source>
</evidence>
<name>A8XEK2_CAEBR</name>
<dbReference type="AlphaFoldDB" id="A8XEK2"/>
<dbReference type="Proteomes" id="UP000008549">
    <property type="component" value="Unassembled WGS sequence"/>
</dbReference>
<evidence type="ECO:0000313" key="3">
    <source>
        <dbReference type="WormBase" id="CBG11903"/>
    </source>
</evidence>
<dbReference type="CTD" id="8588213"/>
<organism evidence="1 2">
    <name type="scientific">Caenorhabditis briggsae</name>
    <dbReference type="NCBI Taxonomy" id="6238"/>
    <lineage>
        <taxon>Eukaryota</taxon>
        <taxon>Metazoa</taxon>
        <taxon>Ecdysozoa</taxon>
        <taxon>Nematoda</taxon>
        <taxon>Chromadorea</taxon>
        <taxon>Rhabditida</taxon>
        <taxon>Rhabditina</taxon>
        <taxon>Rhabditomorpha</taxon>
        <taxon>Rhabditoidea</taxon>
        <taxon>Rhabditidae</taxon>
        <taxon>Peloderinae</taxon>
        <taxon>Caenorhabditis</taxon>
    </lineage>
</organism>
<dbReference type="GeneID" id="8588213"/>
<dbReference type="InParanoid" id="A8XEK2"/>
<proteinExistence type="predicted"/>
<reference evidence="1 2" key="2">
    <citation type="journal article" date="2011" name="PLoS Genet.">
        <title>Caenorhabditis briggsae recombinant inbred line genotypes reveal inter-strain incompatibility and the evolution of recombination.</title>
        <authorList>
            <person name="Ross J.A."/>
            <person name="Koboldt D.C."/>
            <person name="Staisch J.E."/>
            <person name="Chamberlin H.M."/>
            <person name="Gupta B.P."/>
            <person name="Miller R.D."/>
            <person name="Baird S.E."/>
            <person name="Haag E.S."/>
        </authorList>
    </citation>
    <scope>NUCLEOTIDE SEQUENCE [LARGE SCALE GENOMIC DNA]</scope>
    <source>
        <strain evidence="1 2">AF16</strain>
    </source>
</reference>
<dbReference type="RefSeq" id="XP_002646216.1">
    <property type="nucleotide sequence ID" value="XM_002646170.1"/>
</dbReference>
<dbReference type="EMBL" id="HE601540">
    <property type="protein sequence ID" value="CAP30970.1"/>
    <property type="molecule type" value="Genomic_DNA"/>
</dbReference>
<keyword evidence="2" id="KW-1185">Reference proteome</keyword>
<dbReference type="WormBase" id="CBG11903">
    <property type="protein sequence ID" value="CBP39072"/>
    <property type="gene ID" value="WBGene00032938"/>
</dbReference>